<keyword evidence="1" id="KW-1133">Transmembrane helix</keyword>
<gene>
    <name evidence="2" type="ORF">Ari01nite_86860</name>
</gene>
<keyword evidence="1" id="KW-0472">Membrane</keyword>
<dbReference type="InterPro" id="IPR046291">
    <property type="entry name" value="DUF6328"/>
</dbReference>
<dbReference type="EMBL" id="BOMV01000100">
    <property type="protein sequence ID" value="GIF01222.1"/>
    <property type="molecule type" value="Genomic_DNA"/>
</dbReference>
<feature type="transmembrane region" description="Helical" evidence="1">
    <location>
        <begin position="54"/>
        <end position="75"/>
    </location>
</feature>
<evidence type="ECO:0000313" key="3">
    <source>
        <dbReference type="Proteomes" id="UP000636960"/>
    </source>
</evidence>
<accession>A0A919K5E1</accession>
<dbReference type="Proteomes" id="UP000636960">
    <property type="component" value="Unassembled WGS sequence"/>
</dbReference>
<keyword evidence="1" id="KW-0812">Transmembrane</keyword>
<reference evidence="2" key="1">
    <citation type="submission" date="2021-01" db="EMBL/GenBank/DDBJ databases">
        <title>Whole genome shotgun sequence of Actinoplanes rishiriensis NBRC 108556.</title>
        <authorList>
            <person name="Komaki H."/>
            <person name="Tamura T."/>
        </authorList>
    </citation>
    <scope>NUCLEOTIDE SEQUENCE</scope>
    <source>
        <strain evidence="2">NBRC 108556</strain>
    </source>
</reference>
<feature type="transmembrane region" description="Helical" evidence="1">
    <location>
        <begin position="21"/>
        <end position="42"/>
    </location>
</feature>
<keyword evidence="3" id="KW-1185">Reference proteome</keyword>
<organism evidence="2 3">
    <name type="scientific">Paractinoplanes rishiriensis</name>
    <dbReference type="NCBI Taxonomy" id="1050105"/>
    <lineage>
        <taxon>Bacteria</taxon>
        <taxon>Bacillati</taxon>
        <taxon>Actinomycetota</taxon>
        <taxon>Actinomycetes</taxon>
        <taxon>Micromonosporales</taxon>
        <taxon>Micromonosporaceae</taxon>
        <taxon>Paractinoplanes</taxon>
    </lineage>
</organism>
<feature type="transmembrane region" description="Helical" evidence="1">
    <location>
        <begin position="95"/>
        <end position="115"/>
    </location>
</feature>
<name>A0A919K5E1_9ACTN</name>
<comment type="caution">
    <text evidence="2">The sequence shown here is derived from an EMBL/GenBank/DDBJ whole genome shotgun (WGS) entry which is preliminary data.</text>
</comment>
<sequence length="173" mass="19299">MADETEKQRWERNFTDLLQELRVSQIGVQVLFAFLLMLPFAANFERVTEVQRGIYLVALLAAAFASGAIIAPVAFHRFLFRRGRKPELVRFAHRLAIAGLACLLISMVASVLLVADVLMSRWTAVTLSAVVAVWFLAWWTILPFVRRNSGATVPREAESAAEAAARVNADIDR</sequence>
<dbReference type="RefSeq" id="WP_239163509.1">
    <property type="nucleotide sequence ID" value="NZ_BOMV01000100.1"/>
</dbReference>
<feature type="transmembrane region" description="Helical" evidence="1">
    <location>
        <begin position="121"/>
        <end position="145"/>
    </location>
</feature>
<proteinExistence type="predicted"/>
<evidence type="ECO:0000313" key="2">
    <source>
        <dbReference type="EMBL" id="GIF01222.1"/>
    </source>
</evidence>
<dbReference type="Pfam" id="PF19853">
    <property type="entry name" value="DUF6328"/>
    <property type="match status" value="1"/>
</dbReference>
<protein>
    <submittedName>
        <fullName evidence="2">Uncharacterized protein</fullName>
    </submittedName>
</protein>
<dbReference type="AlphaFoldDB" id="A0A919K5E1"/>
<evidence type="ECO:0000256" key="1">
    <source>
        <dbReference type="SAM" id="Phobius"/>
    </source>
</evidence>